<keyword evidence="3" id="KW-1185">Reference proteome</keyword>
<keyword evidence="1" id="KW-1133">Transmembrane helix</keyword>
<protein>
    <submittedName>
        <fullName evidence="2">Uncharacterized protein</fullName>
    </submittedName>
</protein>
<dbReference type="EMBL" id="OZ021736">
    <property type="protein sequence ID" value="CAK9315825.1"/>
    <property type="molecule type" value="Genomic_DNA"/>
</dbReference>
<name>A0ABP0Y5T6_9ROSI</name>
<dbReference type="PANTHER" id="PTHR36000">
    <property type="entry name" value="DEFECTIVE 1273 PROTEIN, PUTATIVE-RELATED"/>
    <property type="match status" value="1"/>
</dbReference>
<gene>
    <name evidence="2" type="ORF">CITCOLO1_LOCUS7656</name>
</gene>
<feature type="transmembrane region" description="Helical" evidence="1">
    <location>
        <begin position="106"/>
        <end position="128"/>
    </location>
</feature>
<reference evidence="2 3" key="1">
    <citation type="submission" date="2024-03" db="EMBL/GenBank/DDBJ databases">
        <authorList>
            <person name="Gkanogiannis A."/>
            <person name="Becerra Lopez-Lavalle L."/>
        </authorList>
    </citation>
    <scope>NUCLEOTIDE SEQUENCE [LARGE SCALE GENOMIC DNA]</scope>
</reference>
<sequence length="244" mass="28035">MATHLLSPLTHLQTSMKMALHAPVLLPPNRQSPECSHIVSLKPHKRFQNARSVVSCAMNMTAGQSDDSGRVSWDNLKNRVKQLWDSSPEPVKCFPWNEALDNFIQLIADLILMVVKYLCVPLLIVTSLSEMSYCAHEKKLLIVPFPFIIGFSIAEVMRQTALSLSPILKDLEVPWHLITIAIFFTLIKLPGPYYPYWGRIFIPHMANGGLFRTLWFLFLWFRRPRKTSMLLKHKESHLDTAKKN</sequence>
<keyword evidence="1" id="KW-0812">Transmembrane</keyword>
<evidence type="ECO:0000256" key="1">
    <source>
        <dbReference type="SAM" id="Phobius"/>
    </source>
</evidence>
<feature type="transmembrane region" description="Helical" evidence="1">
    <location>
        <begin position="140"/>
        <end position="161"/>
    </location>
</feature>
<evidence type="ECO:0000313" key="2">
    <source>
        <dbReference type="EMBL" id="CAK9315825.1"/>
    </source>
</evidence>
<organism evidence="2 3">
    <name type="scientific">Citrullus colocynthis</name>
    <name type="common">colocynth</name>
    <dbReference type="NCBI Taxonomy" id="252529"/>
    <lineage>
        <taxon>Eukaryota</taxon>
        <taxon>Viridiplantae</taxon>
        <taxon>Streptophyta</taxon>
        <taxon>Embryophyta</taxon>
        <taxon>Tracheophyta</taxon>
        <taxon>Spermatophyta</taxon>
        <taxon>Magnoliopsida</taxon>
        <taxon>eudicotyledons</taxon>
        <taxon>Gunneridae</taxon>
        <taxon>Pentapetalae</taxon>
        <taxon>rosids</taxon>
        <taxon>fabids</taxon>
        <taxon>Cucurbitales</taxon>
        <taxon>Cucurbitaceae</taxon>
        <taxon>Benincaseae</taxon>
        <taxon>Citrullus</taxon>
    </lineage>
</organism>
<feature type="transmembrane region" description="Helical" evidence="1">
    <location>
        <begin position="200"/>
        <end position="221"/>
    </location>
</feature>
<evidence type="ECO:0000313" key="3">
    <source>
        <dbReference type="Proteomes" id="UP001642487"/>
    </source>
</evidence>
<dbReference type="Proteomes" id="UP001642487">
    <property type="component" value="Chromosome 2"/>
</dbReference>
<accession>A0ABP0Y5T6</accession>
<proteinExistence type="predicted"/>
<keyword evidence="1" id="KW-0472">Membrane</keyword>
<dbReference type="PANTHER" id="PTHR36000:SF2">
    <property type="entry name" value="DEFECTIVE 1273 PROTEIN, PUTATIVE-RELATED"/>
    <property type="match status" value="1"/>
</dbReference>